<gene>
    <name evidence="3" type="ORF">SAMN05444004_10179</name>
</gene>
<evidence type="ECO:0000256" key="2">
    <source>
        <dbReference type="SAM" id="SignalP"/>
    </source>
</evidence>
<feature type="chain" id="PRO_5011650484" evidence="2">
    <location>
        <begin position="23"/>
        <end position="75"/>
    </location>
</feature>
<dbReference type="RefSeq" id="WP_092640590.1">
    <property type="nucleotide sequence ID" value="NZ_FNPX01000001.1"/>
</dbReference>
<evidence type="ECO:0000313" key="4">
    <source>
        <dbReference type="Proteomes" id="UP000198914"/>
    </source>
</evidence>
<dbReference type="AlphaFoldDB" id="A0A1H3IQR4"/>
<protein>
    <submittedName>
        <fullName evidence="3">Uncharacterized protein</fullName>
    </submittedName>
</protein>
<dbReference type="Proteomes" id="UP000198914">
    <property type="component" value="Unassembled WGS sequence"/>
</dbReference>
<sequence length="75" mass="7448">MSKIFALSAAAVMVAVPLAATADQAVRLETEKSTQAILAGATPLTVGMTVLIGGVLFAVVSDSSSSSTTLVRVPG</sequence>
<proteinExistence type="predicted"/>
<dbReference type="STRING" id="1244108.SAMN05444004_10179"/>
<dbReference type="EMBL" id="FNPX01000001">
    <property type="protein sequence ID" value="SDY29947.1"/>
    <property type="molecule type" value="Genomic_DNA"/>
</dbReference>
<keyword evidence="1" id="KW-0472">Membrane</keyword>
<evidence type="ECO:0000313" key="3">
    <source>
        <dbReference type="EMBL" id="SDY29947.1"/>
    </source>
</evidence>
<keyword evidence="4" id="KW-1185">Reference proteome</keyword>
<name>A0A1H3IQR4_9RHOB</name>
<evidence type="ECO:0000256" key="1">
    <source>
        <dbReference type="SAM" id="Phobius"/>
    </source>
</evidence>
<feature type="signal peptide" evidence="2">
    <location>
        <begin position="1"/>
        <end position="22"/>
    </location>
</feature>
<feature type="transmembrane region" description="Helical" evidence="1">
    <location>
        <begin position="37"/>
        <end position="60"/>
    </location>
</feature>
<keyword evidence="2" id="KW-0732">Signal</keyword>
<organism evidence="3 4">
    <name type="scientific">Jannaschia faecimaris</name>
    <dbReference type="NCBI Taxonomy" id="1244108"/>
    <lineage>
        <taxon>Bacteria</taxon>
        <taxon>Pseudomonadati</taxon>
        <taxon>Pseudomonadota</taxon>
        <taxon>Alphaproteobacteria</taxon>
        <taxon>Rhodobacterales</taxon>
        <taxon>Roseobacteraceae</taxon>
        <taxon>Jannaschia</taxon>
    </lineage>
</organism>
<reference evidence="4" key="1">
    <citation type="submission" date="2016-10" db="EMBL/GenBank/DDBJ databases">
        <authorList>
            <person name="Varghese N."/>
            <person name="Submissions S."/>
        </authorList>
    </citation>
    <scope>NUCLEOTIDE SEQUENCE [LARGE SCALE GENOMIC DNA]</scope>
    <source>
        <strain evidence="4">DSM 100420</strain>
    </source>
</reference>
<keyword evidence="1" id="KW-1133">Transmembrane helix</keyword>
<accession>A0A1H3IQR4</accession>
<keyword evidence="1" id="KW-0812">Transmembrane</keyword>